<sequence length="222" mass="24920">MSAFLAPIHYWLYNKIRCVIEREQFIFKAAENLCGGTAEEARSQAWQSYGEPLPETDLQEQIDHSNIHGWLQRQINVAESREAAFIQALVDNCGDAAIDVAQTAFREHGVHAARHADAQGKYETSTAPGIYKAINDYYLNGMPCDQADAILESTSDKMVWENAGCLQEPNWKRVGADGKIMKKLYNEWLATFVNILNPGFAFNQTADTQAGAKSNRYEIVRV</sequence>
<keyword evidence="2" id="KW-1185">Reference proteome</keyword>
<accession>A0ABZ3IEU2</accession>
<dbReference type="EMBL" id="CP155573">
    <property type="protein sequence ID" value="XFO64210.1"/>
    <property type="molecule type" value="Genomic_DNA"/>
</dbReference>
<evidence type="ECO:0000313" key="2">
    <source>
        <dbReference type="Proteomes" id="UP000216752"/>
    </source>
</evidence>
<proteinExistence type="predicted"/>
<dbReference type="Proteomes" id="UP000216752">
    <property type="component" value="Chromosome"/>
</dbReference>
<evidence type="ECO:0000313" key="1">
    <source>
        <dbReference type="EMBL" id="XFO64210.1"/>
    </source>
</evidence>
<protein>
    <submittedName>
        <fullName evidence="1">Uncharacterized protein</fullName>
    </submittedName>
</protein>
<gene>
    <name evidence="1" type="ORF">SPSIL_003000</name>
</gene>
<dbReference type="RefSeq" id="WP_094605301.1">
    <property type="nucleotide sequence ID" value="NZ_CP155573.1"/>
</dbReference>
<name>A0ABZ3IEU2_9FIRM</name>
<organism evidence="1 2">
    <name type="scientific">Sporomusa silvacetica DSM 10669</name>
    <dbReference type="NCBI Taxonomy" id="1123289"/>
    <lineage>
        <taxon>Bacteria</taxon>
        <taxon>Bacillati</taxon>
        <taxon>Bacillota</taxon>
        <taxon>Negativicutes</taxon>
        <taxon>Selenomonadales</taxon>
        <taxon>Sporomusaceae</taxon>
        <taxon>Sporomusa</taxon>
    </lineage>
</organism>
<reference evidence="1" key="1">
    <citation type="submission" date="2024-05" db="EMBL/GenBank/DDBJ databases">
        <title>Isolation and characterization of Sporomusa carbonis sp. nov., a carboxydotrophic hydrogenogen in the genus of Sporomusa isolated from a charcoal burning pile.</title>
        <authorList>
            <person name="Boeer T."/>
            <person name="Rosenbaum F."/>
            <person name="Eysell L."/>
            <person name="Mueller V."/>
            <person name="Daniel R."/>
            <person name="Poehlein A."/>
        </authorList>
    </citation>
    <scope>NUCLEOTIDE SEQUENCE [LARGE SCALE GENOMIC DNA]</scope>
    <source>
        <strain evidence="1">DSM 10669</strain>
    </source>
</reference>